<evidence type="ECO:0000256" key="2">
    <source>
        <dbReference type="ARBA" id="ARBA00023125"/>
    </source>
</evidence>
<dbReference type="PATRIC" id="fig|1127483.3.peg.5770"/>
<comment type="caution">
    <text evidence="6">The sequence shown here is derived from an EMBL/GenBank/DDBJ whole genome shotgun (WGS) entry which is preliminary data.</text>
</comment>
<name>H1SC51_9BURK</name>
<evidence type="ECO:0000256" key="3">
    <source>
        <dbReference type="ARBA" id="ARBA00023163"/>
    </source>
</evidence>
<evidence type="ECO:0000256" key="4">
    <source>
        <dbReference type="SAM" id="MobiDB-lite"/>
    </source>
</evidence>
<protein>
    <submittedName>
        <fullName evidence="6">GntR family transcriptional regulator</fullName>
    </submittedName>
</protein>
<dbReference type="OrthoDB" id="8959245at2"/>
<gene>
    <name evidence="6" type="ORF">OR16_28914</name>
</gene>
<proteinExistence type="predicted"/>
<dbReference type="RefSeq" id="WP_006161401.1">
    <property type="nucleotide sequence ID" value="NZ_AHJE01000081.1"/>
</dbReference>
<dbReference type="PROSITE" id="PS50949">
    <property type="entry name" value="HTH_GNTR"/>
    <property type="match status" value="1"/>
</dbReference>
<evidence type="ECO:0000256" key="1">
    <source>
        <dbReference type="ARBA" id="ARBA00023015"/>
    </source>
</evidence>
<keyword evidence="2" id="KW-0238">DNA-binding</keyword>
<dbReference type="InterPro" id="IPR008920">
    <property type="entry name" value="TF_FadR/GntR_C"/>
</dbReference>
<accession>H1SC51</accession>
<dbReference type="SUPFAM" id="SSF46785">
    <property type="entry name" value="Winged helix' DNA-binding domain"/>
    <property type="match status" value="1"/>
</dbReference>
<dbReference type="GO" id="GO:0003677">
    <property type="term" value="F:DNA binding"/>
    <property type="evidence" value="ECO:0007669"/>
    <property type="project" value="UniProtKB-KW"/>
</dbReference>
<dbReference type="PANTHER" id="PTHR43537:SF24">
    <property type="entry name" value="GLUCONATE OPERON TRANSCRIPTIONAL REPRESSOR"/>
    <property type="match status" value="1"/>
</dbReference>
<dbReference type="SUPFAM" id="SSF48008">
    <property type="entry name" value="GntR ligand-binding domain-like"/>
    <property type="match status" value="1"/>
</dbReference>
<reference evidence="6 7" key="1">
    <citation type="journal article" date="2012" name="J. Bacteriol.">
        <title>De Novo Genome Project of Cupriavidus basilensis OR16.</title>
        <authorList>
            <person name="Cserhati M."/>
            <person name="Kriszt B."/>
            <person name="Szoboszlay S."/>
            <person name="Toth A."/>
            <person name="Szabo I."/>
            <person name="Tancsics A."/>
            <person name="Nagy I."/>
            <person name="Horvath B."/>
            <person name="Nagy I."/>
            <person name="Kukolya J."/>
        </authorList>
    </citation>
    <scope>NUCLEOTIDE SEQUENCE [LARGE SCALE GENOMIC DNA]</scope>
    <source>
        <strain evidence="6 7">OR16</strain>
    </source>
</reference>
<feature type="domain" description="HTH gntR-type" evidence="5">
    <location>
        <begin position="41"/>
        <end position="108"/>
    </location>
</feature>
<dbReference type="Pfam" id="PF07729">
    <property type="entry name" value="FCD"/>
    <property type="match status" value="1"/>
</dbReference>
<dbReference type="GO" id="GO:0003700">
    <property type="term" value="F:DNA-binding transcription factor activity"/>
    <property type="evidence" value="ECO:0007669"/>
    <property type="project" value="InterPro"/>
</dbReference>
<feature type="region of interest" description="Disordered" evidence="4">
    <location>
        <begin position="254"/>
        <end position="280"/>
    </location>
</feature>
<evidence type="ECO:0000259" key="5">
    <source>
        <dbReference type="PROSITE" id="PS50949"/>
    </source>
</evidence>
<keyword evidence="1" id="KW-0805">Transcription regulation</keyword>
<organism evidence="6 7">
    <name type="scientific">Cupriavidus basilensis OR16</name>
    <dbReference type="NCBI Taxonomy" id="1127483"/>
    <lineage>
        <taxon>Bacteria</taxon>
        <taxon>Pseudomonadati</taxon>
        <taxon>Pseudomonadota</taxon>
        <taxon>Betaproteobacteria</taxon>
        <taxon>Burkholderiales</taxon>
        <taxon>Burkholderiaceae</taxon>
        <taxon>Cupriavidus</taxon>
    </lineage>
</organism>
<dbReference type="Proteomes" id="UP000005808">
    <property type="component" value="Unassembled WGS sequence"/>
</dbReference>
<dbReference type="EMBL" id="AHJE01000081">
    <property type="protein sequence ID" value="EHP39829.1"/>
    <property type="molecule type" value="Genomic_DNA"/>
</dbReference>
<dbReference type="InterPro" id="IPR000524">
    <property type="entry name" value="Tscrpt_reg_HTH_GntR"/>
</dbReference>
<dbReference type="Pfam" id="PF00392">
    <property type="entry name" value="GntR"/>
    <property type="match status" value="1"/>
</dbReference>
<keyword evidence="3" id="KW-0804">Transcription</keyword>
<evidence type="ECO:0000313" key="7">
    <source>
        <dbReference type="Proteomes" id="UP000005808"/>
    </source>
</evidence>
<dbReference type="AlphaFoldDB" id="H1SC51"/>
<dbReference type="InterPro" id="IPR036390">
    <property type="entry name" value="WH_DNA-bd_sf"/>
</dbReference>
<dbReference type="InterPro" id="IPR011711">
    <property type="entry name" value="GntR_C"/>
</dbReference>
<dbReference type="Gene3D" id="1.10.10.10">
    <property type="entry name" value="Winged helix-like DNA-binding domain superfamily/Winged helix DNA-binding domain"/>
    <property type="match status" value="1"/>
</dbReference>
<dbReference type="Gene3D" id="1.20.120.530">
    <property type="entry name" value="GntR ligand-binding domain-like"/>
    <property type="match status" value="1"/>
</dbReference>
<dbReference type="SMART" id="SM00345">
    <property type="entry name" value="HTH_GNTR"/>
    <property type="match status" value="1"/>
</dbReference>
<dbReference type="PANTHER" id="PTHR43537">
    <property type="entry name" value="TRANSCRIPTIONAL REGULATOR, GNTR FAMILY"/>
    <property type="match status" value="1"/>
</dbReference>
<evidence type="ECO:0000313" key="6">
    <source>
        <dbReference type="EMBL" id="EHP39829.1"/>
    </source>
</evidence>
<sequence length="280" mass="31045">MSRSKTENLPDLSSLLTPKNQLMLAVEHAVLRGQDWARASAPVAEQIAARLAGVITLDLFRSGQRLLEKDISEVLHVSRAPVREAMRILERDRLVEFQARRGAIVTAPGEMELRDIFKVRAVLYVTMLEQVVRENSGGLQEVLDERMPKLAKAADESVDAYAVESFLLNFAIVDLCANKLLVDMLQSISLRTLRYVRLGLSAAPQSIPASLKTWRALHNAVQKRDEELLLALAQKRLDEARDAALRALKVKPVAPAVSKDGKGSVVREQTAQTAKRRKAA</sequence>
<dbReference type="InterPro" id="IPR036388">
    <property type="entry name" value="WH-like_DNA-bd_sf"/>
</dbReference>